<comment type="similarity">
    <text evidence="3">Belongs to the NAD(P)-dependent epimerase/dehydratase family. Dihydroflavonol-4-reductase subfamily.</text>
</comment>
<reference evidence="10 11" key="1">
    <citation type="submission" date="2019-12" db="EMBL/GenBank/DDBJ databases">
        <authorList>
            <person name="Scholz U."/>
            <person name="Mascher M."/>
            <person name="Fiebig A."/>
        </authorList>
    </citation>
    <scope>NUCLEOTIDE SEQUENCE</scope>
</reference>
<dbReference type="EMBL" id="CACRZD030000015">
    <property type="protein sequence ID" value="CAA6671260.1"/>
    <property type="molecule type" value="Genomic_DNA"/>
</dbReference>
<dbReference type="FunFam" id="3.40.50.720:FF:000085">
    <property type="entry name" value="Dihydroflavonol reductase"/>
    <property type="match status" value="1"/>
</dbReference>
<comment type="catalytic activity">
    <reaction evidence="8">
        <text>a (2R,3S,4S)-leucoanthocyanidin + NADP(+) = a (2R,3R)-dihydroflavonol + NADPH + H(+)</text>
        <dbReference type="Rhea" id="RHEA:54444"/>
        <dbReference type="ChEBI" id="CHEBI:15378"/>
        <dbReference type="ChEBI" id="CHEBI:57783"/>
        <dbReference type="ChEBI" id="CHEBI:58349"/>
        <dbReference type="ChEBI" id="CHEBI:138176"/>
        <dbReference type="ChEBI" id="CHEBI:138188"/>
        <dbReference type="EC" id="1.1.1.219"/>
    </reaction>
</comment>
<evidence type="ECO:0000256" key="2">
    <source>
        <dbReference type="ARBA" id="ARBA00023241"/>
    </source>
</evidence>
<dbReference type="Pfam" id="PF01370">
    <property type="entry name" value="Epimerase"/>
    <property type="match status" value="1"/>
</dbReference>
<comment type="catalytic activity">
    <reaction evidence="7">
        <text>(2S)-flavan-4-ol + NADP(+) = (2S)-flavanone + NADPH + H(+)</text>
        <dbReference type="Rhea" id="RHEA:11228"/>
        <dbReference type="ChEBI" id="CHEBI:15378"/>
        <dbReference type="ChEBI" id="CHEBI:15605"/>
        <dbReference type="ChEBI" id="CHEBI:15606"/>
        <dbReference type="ChEBI" id="CHEBI:57783"/>
        <dbReference type="ChEBI" id="CHEBI:58349"/>
        <dbReference type="EC" id="1.1.1.234"/>
    </reaction>
</comment>
<dbReference type="PANTHER" id="PTHR10366:SF564">
    <property type="entry name" value="STEROL-4-ALPHA-CARBOXYLATE 3-DEHYDROGENASE, DECARBOXYLATING"/>
    <property type="match status" value="1"/>
</dbReference>
<evidence type="ECO:0000313" key="10">
    <source>
        <dbReference type="EMBL" id="CAA2632027.1"/>
    </source>
</evidence>
<dbReference type="SUPFAM" id="SSF51735">
    <property type="entry name" value="NAD(P)-binding Rossmann-fold domains"/>
    <property type="match status" value="1"/>
</dbReference>
<evidence type="ECO:0000256" key="4">
    <source>
        <dbReference type="ARBA" id="ARBA00039055"/>
    </source>
</evidence>
<evidence type="ECO:0000256" key="5">
    <source>
        <dbReference type="ARBA" id="ARBA00039057"/>
    </source>
</evidence>
<dbReference type="Gene3D" id="3.40.50.720">
    <property type="entry name" value="NAD(P)-binding Rossmann-like Domain"/>
    <property type="match status" value="1"/>
</dbReference>
<keyword evidence="2" id="KW-0284">Flavonoid biosynthesis</keyword>
<name>A0A7I8JMD0_SPIIN</name>
<feature type="domain" description="NAD-dependent epimerase/dehydratase" evidence="9">
    <location>
        <begin position="8"/>
        <end position="245"/>
    </location>
</feature>
<evidence type="ECO:0000256" key="3">
    <source>
        <dbReference type="ARBA" id="ARBA00023445"/>
    </source>
</evidence>
<dbReference type="EMBL" id="LR743602">
    <property type="protein sequence ID" value="CAA2632027.1"/>
    <property type="molecule type" value="Genomic_DNA"/>
</dbReference>
<dbReference type="Proteomes" id="UP001189122">
    <property type="component" value="Unassembled WGS sequence"/>
</dbReference>
<dbReference type="GO" id="GO:0047890">
    <property type="term" value="F:flavanone 4-reductase activity"/>
    <property type="evidence" value="ECO:0007669"/>
    <property type="project" value="UniProtKB-EC"/>
</dbReference>
<accession>A0A7I8JMD0</accession>
<dbReference type="PANTHER" id="PTHR10366">
    <property type="entry name" value="NAD DEPENDENT EPIMERASE/DEHYDRATASE"/>
    <property type="match status" value="1"/>
</dbReference>
<keyword evidence="11" id="KW-1185">Reference proteome</keyword>
<dbReference type="InterPro" id="IPR036291">
    <property type="entry name" value="NAD(P)-bd_dom_sf"/>
</dbReference>
<dbReference type="EC" id="1.1.1.234" evidence="4"/>
<keyword evidence="1" id="KW-0560">Oxidoreductase</keyword>
<gene>
    <name evidence="10" type="ORF">SI7747_15017668</name>
</gene>
<dbReference type="AlphaFoldDB" id="A0A7I8JMD0"/>
<organism evidence="10">
    <name type="scientific">Spirodela intermedia</name>
    <name type="common">Intermediate duckweed</name>
    <dbReference type="NCBI Taxonomy" id="51605"/>
    <lineage>
        <taxon>Eukaryota</taxon>
        <taxon>Viridiplantae</taxon>
        <taxon>Streptophyta</taxon>
        <taxon>Embryophyta</taxon>
        <taxon>Tracheophyta</taxon>
        <taxon>Spermatophyta</taxon>
        <taxon>Magnoliopsida</taxon>
        <taxon>Liliopsida</taxon>
        <taxon>Araceae</taxon>
        <taxon>Lemnoideae</taxon>
        <taxon>Spirodela</taxon>
    </lineage>
</organism>
<dbReference type="InterPro" id="IPR050425">
    <property type="entry name" value="NAD(P)_dehydrat-like"/>
</dbReference>
<evidence type="ECO:0000259" key="9">
    <source>
        <dbReference type="Pfam" id="PF01370"/>
    </source>
</evidence>
<dbReference type="InterPro" id="IPR001509">
    <property type="entry name" value="Epimerase_deHydtase"/>
</dbReference>
<dbReference type="GO" id="GO:0009813">
    <property type="term" value="P:flavonoid biosynthetic process"/>
    <property type="evidence" value="ECO:0007669"/>
    <property type="project" value="UniProtKB-KW"/>
</dbReference>
<protein>
    <recommendedName>
        <fullName evidence="6">Flavanone 4-reductase</fullName>
        <ecNumber evidence="5">1.1.1.219</ecNumber>
        <ecNumber evidence="4">1.1.1.234</ecNumber>
    </recommendedName>
</protein>
<evidence type="ECO:0000256" key="7">
    <source>
        <dbReference type="ARBA" id="ARBA00048870"/>
    </source>
</evidence>
<proteinExistence type="inferred from homology"/>
<evidence type="ECO:0000256" key="1">
    <source>
        <dbReference type="ARBA" id="ARBA00023002"/>
    </source>
</evidence>
<evidence type="ECO:0000256" key="6">
    <source>
        <dbReference type="ARBA" id="ARBA00042087"/>
    </source>
</evidence>
<sequence>MGETKGPVVVTGAAGFIGSWLVMRLLEKGYAVRATVRDPKGKALLDLPNSKERLTLWRAELSEEGSFDEAIAGCSGVFHAATPMDFESDDPENEVIKPTIDGVLNVLRSCDKAGTVKRVVFTSSAGSVNVVEHPKSQYEETDWSDFAFIRRVKMTGWMYFLSKALAEKAAWDFAAEKGIDLITIIPTLVVGLLSLRRCLPVWSQRWPCSQVGNKAHYSILKQIQFVHLDDLCNSLIFLLNHPEASGRFISSSHDTTIFELAELMRGRYPEYDIPTEFEEFDVGEDKSRIDRVHFSSRKLKALGFQFQYTLEEMLDGAIQSCRERKLLKPRTAEPQLEMGTPYKGLLPTRRWCRQTEHPTRFRNTINHGEEPTNLQICRSNK</sequence>
<dbReference type="GO" id="GO:0045552">
    <property type="term" value="F:dihydroflavanol 4-reductase activity"/>
    <property type="evidence" value="ECO:0007669"/>
    <property type="project" value="UniProtKB-EC"/>
</dbReference>
<evidence type="ECO:0000313" key="11">
    <source>
        <dbReference type="Proteomes" id="UP001189122"/>
    </source>
</evidence>
<evidence type="ECO:0000256" key="8">
    <source>
        <dbReference type="ARBA" id="ARBA00049132"/>
    </source>
</evidence>
<dbReference type="CDD" id="cd08958">
    <property type="entry name" value="FR_SDR_e"/>
    <property type="match status" value="1"/>
</dbReference>
<dbReference type="EC" id="1.1.1.219" evidence="5"/>